<sequence>MKRDPKPGEPVLFLYRLKPGAGPEYDRWHAAVWPELLAEIEAAGFEDYQIWRHEEIVVSRLRGRDGYRAAEAIMRASAIQKRWTATLSHLFESYETADGEPLWLDEVFRLAVRPDREA</sequence>
<reference evidence="1" key="1">
    <citation type="submission" date="2022-11" db="EMBL/GenBank/DDBJ databases">
        <title>Biodiversity and phylogenetic relationships of bacteria.</title>
        <authorList>
            <person name="Machado R.A.R."/>
            <person name="Bhat A."/>
            <person name="Loulou A."/>
            <person name="Kallel S."/>
        </authorList>
    </citation>
    <scope>NUCLEOTIDE SEQUENCE</scope>
    <source>
        <strain evidence="1">K-TC2</strain>
    </source>
</reference>
<dbReference type="GO" id="GO:0019301">
    <property type="term" value="P:rhamnose catabolic process"/>
    <property type="evidence" value="ECO:0007669"/>
    <property type="project" value="TreeGrafter"/>
</dbReference>
<proteinExistence type="predicted"/>
<dbReference type="RefSeq" id="WP_266338773.1">
    <property type="nucleotide sequence ID" value="NZ_JAPKNK010000004.1"/>
</dbReference>
<accession>A0A9X3E141</accession>
<dbReference type="Proteomes" id="UP001144805">
    <property type="component" value="Unassembled WGS sequence"/>
</dbReference>
<protein>
    <submittedName>
        <fullName evidence="1">L-rhamnose mutarotase</fullName>
        <ecNumber evidence="1">5.1.3.32</ecNumber>
    </submittedName>
</protein>
<dbReference type="InterPro" id="IPR008000">
    <property type="entry name" value="Rham/fucose_mutarotase"/>
</dbReference>
<dbReference type="GO" id="GO:0062192">
    <property type="term" value="F:L-rhamnose mutarotase activity"/>
    <property type="evidence" value="ECO:0007669"/>
    <property type="project" value="UniProtKB-EC"/>
</dbReference>
<gene>
    <name evidence="1" type="ORF">OSH07_11410</name>
</gene>
<evidence type="ECO:0000313" key="2">
    <source>
        <dbReference type="Proteomes" id="UP001144805"/>
    </source>
</evidence>
<dbReference type="InterPro" id="IPR011008">
    <property type="entry name" value="Dimeric_a/b-barrel"/>
</dbReference>
<dbReference type="AlphaFoldDB" id="A0A9X3E141"/>
<dbReference type="SUPFAM" id="SSF54909">
    <property type="entry name" value="Dimeric alpha+beta barrel"/>
    <property type="match status" value="1"/>
</dbReference>
<dbReference type="PANTHER" id="PTHR34389:SF2">
    <property type="entry name" value="L-RHAMNOSE MUTAROTASE"/>
    <property type="match status" value="1"/>
</dbReference>
<comment type="caution">
    <text evidence="1">The sequence shown here is derived from an EMBL/GenBank/DDBJ whole genome shotgun (WGS) entry which is preliminary data.</text>
</comment>
<keyword evidence="2" id="KW-1185">Reference proteome</keyword>
<name>A0A9X3E141_9HYPH</name>
<dbReference type="EMBL" id="JAPKNK010000004">
    <property type="protein sequence ID" value="MCX5569801.1"/>
    <property type="molecule type" value="Genomic_DNA"/>
</dbReference>
<organism evidence="1 2">
    <name type="scientific">Kaistia nematophila</name>
    <dbReference type="NCBI Taxonomy" id="2994654"/>
    <lineage>
        <taxon>Bacteria</taxon>
        <taxon>Pseudomonadati</taxon>
        <taxon>Pseudomonadota</taxon>
        <taxon>Alphaproteobacteria</taxon>
        <taxon>Hyphomicrobiales</taxon>
        <taxon>Kaistiaceae</taxon>
        <taxon>Kaistia</taxon>
    </lineage>
</organism>
<dbReference type="PANTHER" id="PTHR34389">
    <property type="entry name" value="L-RHAMNOSE MUTAROTASE"/>
    <property type="match status" value="1"/>
</dbReference>
<keyword evidence="1" id="KW-0413">Isomerase</keyword>
<dbReference type="Pfam" id="PF05336">
    <property type="entry name" value="rhaM"/>
    <property type="match status" value="1"/>
</dbReference>
<evidence type="ECO:0000313" key="1">
    <source>
        <dbReference type="EMBL" id="MCX5569801.1"/>
    </source>
</evidence>
<dbReference type="EC" id="5.1.3.32" evidence="1"/>
<dbReference type="Gene3D" id="3.30.70.100">
    <property type="match status" value="1"/>
</dbReference>